<keyword evidence="3" id="KW-1185">Reference proteome</keyword>
<dbReference type="EMBL" id="JARIHO010000066">
    <property type="protein sequence ID" value="KAJ7314538.1"/>
    <property type="molecule type" value="Genomic_DNA"/>
</dbReference>
<accession>A0AAD7EE74</accession>
<evidence type="ECO:0000313" key="2">
    <source>
        <dbReference type="EMBL" id="KAJ7314538.1"/>
    </source>
</evidence>
<dbReference type="Proteomes" id="UP001218218">
    <property type="component" value="Unassembled WGS sequence"/>
</dbReference>
<comment type="caution">
    <text evidence="2">The sequence shown here is derived from an EMBL/GenBank/DDBJ whole genome shotgun (WGS) entry which is preliminary data.</text>
</comment>
<organism evidence="2 3">
    <name type="scientific">Mycena albidolilacea</name>
    <dbReference type="NCBI Taxonomy" id="1033008"/>
    <lineage>
        <taxon>Eukaryota</taxon>
        <taxon>Fungi</taxon>
        <taxon>Dikarya</taxon>
        <taxon>Basidiomycota</taxon>
        <taxon>Agaricomycotina</taxon>
        <taxon>Agaricomycetes</taxon>
        <taxon>Agaricomycetidae</taxon>
        <taxon>Agaricales</taxon>
        <taxon>Marasmiineae</taxon>
        <taxon>Mycenaceae</taxon>
        <taxon>Mycena</taxon>
    </lineage>
</organism>
<protein>
    <recommendedName>
        <fullName evidence="1">NmrA-like domain-containing protein</fullName>
    </recommendedName>
</protein>
<proteinExistence type="predicted"/>
<sequence length="211" mass="22707">MLLSKPLLCLQRMLKFNYKKARLNFMSEWQSPAVPDGKEDWLRILASAADERTRDALAPKSVAPTSLRGVQLVQGTPDAPEALFAAAPGPVYTVDSVQLGLDNPGGLDSEMAQARALADAAAAHGVRHFIYAGANFGGMPGNRTNVPHFDTKRVGEEYLQSAHPALPTTVLRPVTIVDQLVQGDPASTVKRTAAQARFKIPTITRLPTAQV</sequence>
<dbReference type="InterPro" id="IPR036291">
    <property type="entry name" value="NAD(P)-bd_dom_sf"/>
</dbReference>
<dbReference type="Gene3D" id="3.40.50.720">
    <property type="entry name" value="NAD(P)-binding Rossmann-like Domain"/>
    <property type="match status" value="1"/>
</dbReference>
<feature type="domain" description="NmrA-like" evidence="1">
    <location>
        <begin position="63"/>
        <end position="183"/>
    </location>
</feature>
<dbReference type="InterPro" id="IPR008030">
    <property type="entry name" value="NmrA-like"/>
</dbReference>
<dbReference type="AlphaFoldDB" id="A0AAD7EE74"/>
<name>A0AAD7EE74_9AGAR</name>
<evidence type="ECO:0000259" key="1">
    <source>
        <dbReference type="Pfam" id="PF05368"/>
    </source>
</evidence>
<gene>
    <name evidence="2" type="ORF">DFH08DRAFT_943154</name>
</gene>
<dbReference type="Pfam" id="PF05368">
    <property type="entry name" value="NmrA"/>
    <property type="match status" value="1"/>
</dbReference>
<reference evidence="2" key="1">
    <citation type="submission" date="2023-03" db="EMBL/GenBank/DDBJ databases">
        <title>Massive genome expansion in bonnet fungi (Mycena s.s.) driven by repeated elements and novel gene families across ecological guilds.</title>
        <authorList>
            <consortium name="Lawrence Berkeley National Laboratory"/>
            <person name="Harder C.B."/>
            <person name="Miyauchi S."/>
            <person name="Viragh M."/>
            <person name="Kuo A."/>
            <person name="Thoen E."/>
            <person name="Andreopoulos B."/>
            <person name="Lu D."/>
            <person name="Skrede I."/>
            <person name="Drula E."/>
            <person name="Henrissat B."/>
            <person name="Morin E."/>
            <person name="Kohler A."/>
            <person name="Barry K."/>
            <person name="LaButti K."/>
            <person name="Morin E."/>
            <person name="Salamov A."/>
            <person name="Lipzen A."/>
            <person name="Mereny Z."/>
            <person name="Hegedus B."/>
            <person name="Baldrian P."/>
            <person name="Stursova M."/>
            <person name="Weitz H."/>
            <person name="Taylor A."/>
            <person name="Grigoriev I.V."/>
            <person name="Nagy L.G."/>
            <person name="Martin F."/>
            <person name="Kauserud H."/>
        </authorList>
    </citation>
    <scope>NUCLEOTIDE SEQUENCE</scope>
    <source>
        <strain evidence="2">CBHHK002</strain>
    </source>
</reference>
<dbReference type="SUPFAM" id="SSF51735">
    <property type="entry name" value="NAD(P)-binding Rossmann-fold domains"/>
    <property type="match status" value="1"/>
</dbReference>
<evidence type="ECO:0000313" key="3">
    <source>
        <dbReference type="Proteomes" id="UP001218218"/>
    </source>
</evidence>